<dbReference type="SUPFAM" id="SSF56601">
    <property type="entry name" value="beta-lactamase/transpeptidase-like"/>
    <property type="match status" value="1"/>
</dbReference>
<evidence type="ECO:0000313" key="5">
    <source>
        <dbReference type="Proteomes" id="UP000266906"/>
    </source>
</evidence>
<dbReference type="RefSeq" id="WP_123820871.1">
    <property type="nucleotide sequence ID" value="NZ_RKQG01000002.1"/>
</dbReference>
<feature type="signal peptide" evidence="2">
    <location>
        <begin position="1"/>
        <end position="38"/>
    </location>
</feature>
<protein>
    <submittedName>
        <fullName evidence="4">Beta-lactamase class A</fullName>
    </submittedName>
</protein>
<dbReference type="GO" id="GO:0008800">
    <property type="term" value="F:beta-lactamase activity"/>
    <property type="evidence" value="ECO:0007669"/>
    <property type="project" value="InterPro"/>
</dbReference>
<dbReference type="GO" id="GO:0030655">
    <property type="term" value="P:beta-lactam antibiotic catabolic process"/>
    <property type="evidence" value="ECO:0007669"/>
    <property type="project" value="InterPro"/>
</dbReference>
<dbReference type="EMBL" id="RKQG01000002">
    <property type="protein sequence ID" value="RPE29401.1"/>
    <property type="molecule type" value="Genomic_DNA"/>
</dbReference>
<reference evidence="4 5" key="1">
    <citation type="submission" date="2018-11" db="EMBL/GenBank/DDBJ databases">
        <title>Sequencing the genomes of 1000 actinobacteria strains.</title>
        <authorList>
            <person name="Klenk H.-P."/>
        </authorList>
    </citation>
    <scope>NUCLEOTIDE SEQUENCE [LARGE SCALE GENOMIC DNA]</scope>
    <source>
        <strain evidence="4 5">DSM 44781</strain>
    </source>
</reference>
<proteinExistence type="predicted"/>
<evidence type="ECO:0000313" key="4">
    <source>
        <dbReference type="EMBL" id="RPE29401.1"/>
    </source>
</evidence>
<dbReference type="InterPro" id="IPR012338">
    <property type="entry name" value="Beta-lactam/transpept-like"/>
</dbReference>
<dbReference type="PANTHER" id="PTHR35333">
    <property type="entry name" value="BETA-LACTAMASE"/>
    <property type="match status" value="1"/>
</dbReference>
<dbReference type="Gene3D" id="3.40.710.10">
    <property type="entry name" value="DD-peptidase/beta-lactamase superfamily"/>
    <property type="match status" value="1"/>
</dbReference>
<comment type="caution">
    <text evidence="4">The sequence shown here is derived from an EMBL/GenBank/DDBJ whole genome shotgun (WGS) entry which is preliminary data.</text>
</comment>
<feature type="region of interest" description="Disordered" evidence="1">
    <location>
        <begin position="304"/>
        <end position="333"/>
    </location>
</feature>
<feature type="chain" id="PRO_5018072523" evidence="2">
    <location>
        <begin position="39"/>
        <end position="333"/>
    </location>
</feature>
<sequence length="333" mass="35780">MAVHHRIDPRPARFAGALAATALATVLAVALVPAPALAAAAPGVDRSAYCSSATHPELADRLSRDIADAVRGRQSTLALAVRDSGTGLSCFLDPARHFDSASIVKVTIMGAVLRIAQDENRPLTPFEEENLRPMITRSDNDAAVRLWKYVGMARMQTFLDLAGMHDTILSADGFGLTRVTAGDELKQLDVYTVNPDVLTPEHRSYGLQLMAEVEPDQRWGTPFGAPPDVTTHVKNGWLQRATHGWRVHSLGIFTGPDRLYQIAVLTDDDPTESYGIGTIQRISQQIHRDLADCADCADRAEGGRARVAPGAPGAPDVTAPEIGDGSVPAVRER</sequence>
<dbReference type="Pfam" id="PF13354">
    <property type="entry name" value="Beta-lactamase2"/>
    <property type="match status" value="1"/>
</dbReference>
<evidence type="ECO:0000259" key="3">
    <source>
        <dbReference type="Pfam" id="PF13354"/>
    </source>
</evidence>
<organism evidence="4 5">
    <name type="scientific">Kitasatospora cineracea</name>
    <dbReference type="NCBI Taxonomy" id="88074"/>
    <lineage>
        <taxon>Bacteria</taxon>
        <taxon>Bacillati</taxon>
        <taxon>Actinomycetota</taxon>
        <taxon>Actinomycetes</taxon>
        <taxon>Kitasatosporales</taxon>
        <taxon>Streptomycetaceae</taxon>
        <taxon>Kitasatospora</taxon>
    </lineage>
</organism>
<keyword evidence="2" id="KW-0732">Signal</keyword>
<keyword evidence="5" id="KW-1185">Reference proteome</keyword>
<feature type="domain" description="Beta-lactamase class A catalytic" evidence="3">
    <location>
        <begin position="131"/>
        <end position="266"/>
    </location>
</feature>
<name>A0A3N4RFF8_9ACTN</name>
<dbReference type="Proteomes" id="UP000266906">
    <property type="component" value="Unassembled WGS sequence"/>
</dbReference>
<evidence type="ECO:0000256" key="2">
    <source>
        <dbReference type="SAM" id="SignalP"/>
    </source>
</evidence>
<dbReference type="GO" id="GO:0046677">
    <property type="term" value="P:response to antibiotic"/>
    <property type="evidence" value="ECO:0007669"/>
    <property type="project" value="InterPro"/>
</dbReference>
<dbReference type="InterPro" id="IPR045155">
    <property type="entry name" value="Beta-lactam_cat"/>
</dbReference>
<accession>A0A3N4RFF8</accession>
<dbReference type="AlphaFoldDB" id="A0A3N4RFF8"/>
<feature type="compositionally biased region" description="Low complexity" evidence="1">
    <location>
        <begin position="305"/>
        <end position="315"/>
    </location>
</feature>
<dbReference type="PANTHER" id="PTHR35333:SF3">
    <property type="entry name" value="BETA-LACTAMASE-TYPE TRANSPEPTIDASE FOLD CONTAINING PROTEIN"/>
    <property type="match status" value="1"/>
</dbReference>
<gene>
    <name evidence="4" type="ORF">EDD38_6556</name>
</gene>
<dbReference type="InterPro" id="IPR000871">
    <property type="entry name" value="Beta-lactam_class-A"/>
</dbReference>
<evidence type="ECO:0000256" key="1">
    <source>
        <dbReference type="SAM" id="MobiDB-lite"/>
    </source>
</evidence>